<feature type="compositionally biased region" description="Acidic residues" evidence="1">
    <location>
        <begin position="425"/>
        <end position="455"/>
    </location>
</feature>
<accession>A0ABD5Q0E3</accession>
<feature type="compositionally biased region" description="Low complexity" evidence="1">
    <location>
        <begin position="237"/>
        <end position="248"/>
    </location>
</feature>
<feature type="region of interest" description="Disordered" evidence="1">
    <location>
        <begin position="303"/>
        <end position="331"/>
    </location>
</feature>
<evidence type="ECO:0000256" key="1">
    <source>
        <dbReference type="SAM" id="MobiDB-lite"/>
    </source>
</evidence>
<dbReference type="InterPro" id="IPR006311">
    <property type="entry name" value="TAT_signal"/>
</dbReference>
<protein>
    <recommendedName>
        <fullName evidence="4">SipW-cognate class signal peptide</fullName>
    </recommendedName>
</protein>
<comment type="caution">
    <text evidence="2">The sequence shown here is derived from an EMBL/GenBank/DDBJ whole genome shotgun (WGS) entry which is preliminary data.</text>
</comment>
<feature type="region of interest" description="Disordered" evidence="1">
    <location>
        <begin position="351"/>
        <end position="509"/>
    </location>
</feature>
<feature type="compositionally biased region" description="Acidic residues" evidence="1">
    <location>
        <begin position="379"/>
        <end position="409"/>
    </location>
</feature>
<evidence type="ECO:0008006" key="4">
    <source>
        <dbReference type="Google" id="ProtNLM"/>
    </source>
</evidence>
<reference evidence="2 3" key="1">
    <citation type="journal article" date="2019" name="Int. J. Syst. Evol. Microbiol.">
        <title>The Global Catalogue of Microorganisms (GCM) 10K type strain sequencing project: providing services to taxonomists for standard genome sequencing and annotation.</title>
        <authorList>
            <consortium name="The Broad Institute Genomics Platform"/>
            <consortium name="The Broad Institute Genome Sequencing Center for Infectious Disease"/>
            <person name="Wu L."/>
            <person name="Ma J."/>
        </authorList>
    </citation>
    <scope>NUCLEOTIDE SEQUENCE [LARGE SCALE GENOMIC DNA]</scope>
    <source>
        <strain evidence="2 3">XZYJ18</strain>
    </source>
</reference>
<evidence type="ECO:0000313" key="2">
    <source>
        <dbReference type="EMBL" id="MFC4824118.1"/>
    </source>
</evidence>
<feature type="compositionally biased region" description="Basic and acidic residues" evidence="1">
    <location>
        <begin position="411"/>
        <end position="424"/>
    </location>
</feature>
<gene>
    <name evidence="2" type="ORF">ACFO9K_07565</name>
</gene>
<dbReference type="GeneID" id="73045203"/>
<dbReference type="AlphaFoldDB" id="A0ABD5Q0E3"/>
<feature type="compositionally biased region" description="Basic and acidic residues" evidence="1">
    <location>
        <begin position="493"/>
        <end position="509"/>
    </location>
</feature>
<keyword evidence="3" id="KW-1185">Reference proteome</keyword>
<sequence>MSERDSSIDGIERRGVLAALATGIGGAGVAQRTLARQVDALDTPGYVVEQGDHCIPITPLSGDETVEAFYDYRTPYTSPSGAAYSSYGTTDLQRPETSICFLYDGPEGLSLVVVHDELNDGTSGGAVTFDLGFENPGRGSWVVGDDDYDAPSNYDTFDRTADGWSVDWTWTDGRSDGGAYRPLGEEFAVTIDPAFNRAAALYGDPYEGEITDWQVLSGDRSDPDRVSLALDEPLVVRTGTCGGTTTTTTRRETTEETTTEQDDRQSEPISADVTVVPGKVNPRSHGRLPVVVRSTDQFDATTLAPGSVAFGPEDGTKRTSPVKRIRTDADGDGRTDLKLLFRTDATGIDRDTDRVQLTGETESGRTVEGSAEVRIVPNGDEDDPEEDEEEKEDEKEESSEREAEEESEGSEQAKKDEDETKEDGNEAEDEEEGGDDNGDEREDEAEEDDGGDDEGERGGGDGRGGGQGKSRGKGNGKGRGKENGRGRGKKKGKENGKGRGGERGGDEDD</sequence>
<evidence type="ECO:0000313" key="3">
    <source>
        <dbReference type="Proteomes" id="UP001595945"/>
    </source>
</evidence>
<dbReference type="PROSITE" id="PS51318">
    <property type="entry name" value="TAT"/>
    <property type="match status" value="1"/>
</dbReference>
<feature type="region of interest" description="Disordered" evidence="1">
    <location>
        <begin position="237"/>
        <end position="269"/>
    </location>
</feature>
<dbReference type="EMBL" id="JBHSHT010000001">
    <property type="protein sequence ID" value="MFC4824118.1"/>
    <property type="molecule type" value="Genomic_DNA"/>
</dbReference>
<name>A0ABD5Q0E3_9EURY</name>
<proteinExistence type="predicted"/>
<dbReference type="RefSeq" id="WP_254266809.1">
    <property type="nucleotide sequence ID" value="NZ_CP100400.1"/>
</dbReference>
<organism evidence="2 3">
    <name type="scientific">Halorussus aquaticus</name>
    <dbReference type="NCBI Taxonomy" id="2953748"/>
    <lineage>
        <taxon>Archaea</taxon>
        <taxon>Methanobacteriati</taxon>
        <taxon>Methanobacteriota</taxon>
        <taxon>Stenosarchaea group</taxon>
        <taxon>Halobacteria</taxon>
        <taxon>Halobacteriales</taxon>
        <taxon>Haladaptataceae</taxon>
        <taxon>Halorussus</taxon>
    </lineage>
</organism>
<dbReference type="Proteomes" id="UP001595945">
    <property type="component" value="Unassembled WGS sequence"/>
</dbReference>